<evidence type="ECO:0000313" key="1">
    <source>
        <dbReference type="EMBL" id="EKM58963.1"/>
    </source>
</evidence>
<reference evidence="1 2" key="1">
    <citation type="journal article" date="2012" name="BMC Genomics">
        <title>Comparative genomics of the white-rot fungi, Phanerochaete carnosa and P. chrysosporium, to elucidate the genetic basis of the distinct wood types they colonize.</title>
        <authorList>
            <person name="Suzuki H."/>
            <person name="MacDonald J."/>
            <person name="Syed K."/>
            <person name="Salamov A."/>
            <person name="Hori C."/>
            <person name="Aerts A."/>
            <person name="Henrissat B."/>
            <person name="Wiebenga A."/>
            <person name="vanKuyk P.A."/>
            <person name="Barry K."/>
            <person name="Lindquist E."/>
            <person name="LaButti K."/>
            <person name="Lapidus A."/>
            <person name="Lucas S."/>
            <person name="Coutinho P."/>
            <person name="Gong Y."/>
            <person name="Samejima M."/>
            <person name="Mahadevan R."/>
            <person name="Abou-Zaid M."/>
            <person name="de Vries R.P."/>
            <person name="Igarashi K."/>
            <person name="Yadav J.S."/>
            <person name="Grigoriev I.V."/>
            <person name="Master E.R."/>
        </authorList>
    </citation>
    <scope>NUCLEOTIDE SEQUENCE [LARGE SCALE GENOMIC DNA]</scope>
    <source>
        <strain evidence="1 2">HHB-10118-sp</strain>
    </source>
</reference>
<organism evidence="1 2">
    <name type="scientific">Phanerochaete carnosa (strain HHB-10118-sp)</name>
    <name type="common">White-rot fungus</name>
    <name type="synonym">Peniophora carnosa</name>
    <dbReference type="NCBI Taxonomy" id="650164"/>
    <lineage>
        <taxon>Eukaryota</taxon>
        <taxon>Fungi</taxon>
        <taxon>Dikarya</taxon>
        <taxon>Basidiomycota</taxon>
        <taxon>Agaricomycotina</taxon>
        <taxon>Agaricomycetes</taxon>
        <taxon>Polyporales</taxon>
        <taxon>Phanerochaetaceae</taxon>
        <taxon>Phanerochaete</taxon>
    </lineage>
</organism>
<dbReference type="OrthoDB" id="2804586at2759"/>
<keyword evidence="2" id="KW-1185">Reference proteome</keyword>
<name>K5W4Z2_PHACS</name>
<dbReference type="InParanoid" id="K5W4Z2"/>
<dbReference type="HOGENOM" id="CLU_1787498_0_0_1"/>
<evidence type="ECO:0008006" key="3">
    <source>
        <dbReference type="Google" id="ProtNLM"/>
    </source>
</evidence>
<protein>
    <recommendedName>
        <fullName evidence="3">F-box domain-containing protein</fullName>
    </recommendedName>
</protein>
<sequence>MHRALQISEILEMILQSVEESRRPTAAAVASTCQTFYELASNILWEDLPRLQPLLLCLPGDTLAQSGFRPDVARELGGEQWAQFLKHAARVRTLRLTYEDSAELNKHLHMILFMRLRSMSAMFPNLRSLKVGELIQFGGLDTGTY</sequence>
<dbReference type="Proteomes" id="UP000008370">
    <property type="component" value="Unassembled WGS sequence"/>
</dbReference>
<dbReference type="AlphaFoldDB" id="K5W4Z2"/>
<proteinExistence type="predicted"/>
<dbReference type="KEGG" id="pco:PHACADRAFT_191268"/>
<dbReference type="EMBL" id="JH930469">
    <property type="protein sequence ID" value="EKM58963.1"/>
    <property type="molecule type" value="Genomic_DNA"/>
</dbReference>
<accession>K5W4Z2</accession>
<evidence type="ECO:0000313" key="2">
    <source>
        <dbReference type="Proteomes" id="UP000008370"/>
    </source>
</evidence>
<dbReference type="RefSeq" id="XP_007391547.1">
    <property type="nucleotide sequence ID" value="XM_007391485.1"/>
</dbReference>
<dbReference type="GeneID" id="18910756"/>
<gene>
    <name evidence="1" type="ORF">PHACADRAFT_191268</name>
</gene>